<comment type="caution">
    <text evidence="1">The sequence shown here is derived from an EMBL/GenBank/DDBJ whole genome shotgun (WGS) entry which is preliminary data.</text>
</comment>
<keyword evidence="1" id="KW-0548">Nucleotidyltransferase</keyword>
<evidence type="ECO:0000313" key="1">
    <source>
        <dbReference type="EMBL" id="KAA3460833.1"/>
    </source>
</evidence>
<dbReference type="InterPro" id="IPR036691">
    <property type="entry name" value="Endo/exonu/phosph_ase_sf"/>
</dbReference>
<protein>
    <submittedName>
        <fullName evidence="1">Reverse transcriptase</fullName>
    </submittedName>
</protein>
<gene>
    <name evidence="1" type="ORF">EPI10_027454</name>
</gene>
<dbReference type="GO" id="GO:0003964">
    <property type="term" value="F:RNA-directed DNA polymerase activity"/>
    <property type="evidence" value="ECO:0007669"/>
    <property type="project" value="UniProtKB-KW"/>
</dbReference>
<dbReference type="EMBL" id="SMMG02000009">
    <property type="protein sequence ID" value="KAA3460833.1"/>
    <property type="molecule type" value="Genomic_DNA"/>
</dbReference>
<keyword evidence="2" id="KW-1185">Reference proteome</keyword>
<dbReference type="PANTHER" id="PTHR33710:SF73">
    <property type="entry name" value="ZINC KNUCKLE CX2CX4HX4C DOMAIN-CONTAINING PROTEIN"/>
    <property type="match status" value="1"/>
</dbReference>
<keyword evidence="1" id="KW-0695">RNA-directed DNA polymerase</keyword>
<name>A0A5B6UTP3_9ROSI</name>
<evidence type="ECO:0000313" key="2">
    <source>
        <dbReference type="Proteomes" id="UP000325315"/>
    </source>
</evidence>
<reference evidence="2" key="1">
    <citation type="journal article" date="2019" name="Plant Biotechnol. J.">
        <title>Genome sequencing of the Australian wild diploid species Gossypium australe highlights disease resistance and delayed gland morphogenesis.</title>
        <authorList>
            <person name="Cai Y."/>
            <person name="Cai X."/>
            <person name="Wang Q."/>
            <person name="Wang P."/>
            <person name="Zhang Y."/>
            <person name="Cai C."/>
            <person name="Xu Y."/>
            <person name="Wang K."/>
            <person name="Zhou Z."/>
            <person name="Wang C."/>
            <person name="Geng S."/>
            <person name="Li B."/>
            <person name="Dong Q."/>
            <person name="Hou Y."/>
            <person name="Wang H."/>
            <person name="Ai P."/>
            <person name="Liu Z."/>
            <person name="Yi F."/>
            <person name="Sun M."/>
            <person name="An G."/>
            <person name="Cheng J."/>
            <person name="Zhang Y."/>
            <person name="Shi Q."/>
            <person name="Xie Y."/>
            <person name="Shi X."/>
            <person name="Chang Y."/>
            <person name="Huang F."/>
            <person name="Chen Y."/>
            <person name="Hong S."/>
            <person name="Mi L."/>
            <person name="Sun Q."/>
            <person name="Zhang L."/>
            <person name="Zhou B."/>
            <person name="Peng R."/>
            <person name="Zhang X."/>
            <person name="Liu F."/>
        </authorList>
    </citation>
    <scope>NUCLEOTIDE SEQUENCE [LARGE SCALE GENOMIC DNA]</scope>
    <source>
        <strain evidence="2">cv. PA1801</strain>
    </source>
</reference>
<dbReference type="OrthoDB" id="999476at2759"/>
<dbReference type="PANTHER" id="PTHR33710">
    <property type="entry name" value="BNAC02G09200D PROTEIN"/>
    <property type="match status" value="1"/>
</dbReference>
<dbReference type="SUPFAM" id="SSF56219">
    <property type="entry name" value="DNase I-like"/>
    <property type="match status" value="1"/>
</dbReference>
<dbReference type="Gene3D" id="3.60.10.10">
    <property type="entry name" value="Endonuclease/exonuclease/phosphatase"/>
    <property type="match status" value="1"/>
</dbReference>
<accession>A0A5B6UTP3</accession>
<dbReference type="Proteomes" id="UP000325315">
    <property type="component" value="Unassembled WGS sequence"/>
</dbReference>
<sequence length="194" mass="23185">MLRRLHYQHENPWLVCGDFNEILYSFEKKGGLPRDEKKMEEFKQVLDDCQLTDLGYSGKWFTWERGNLPETNIQERLDRGVGNEEWRSLFPDFIIQHLPHSFSDHCLILINTEGNVKRQRGESFRFEAWWVLEKTFFQEVKTSWGASSGDLLNKLAILKGQLTRWANKIRQNRKRKKEILISKLEKLLEEDRDD</sequence>
<organism evidence="1 2">
    <name type="scientific">Gossypium australe</name>
    <dbReference type="NCBI Taxonomy" id="47621"/>
    <lineage>
        <taxon>Eukaryota</taxon>
        <taxon>Viridiplantae</taxon>
        <taxon>Streptophyta</taxon>
        <taxon>Embryophyta</taxon>
        <taxon>Tracheophyta</taxon>
        <taxon>Spermatophyta</taxon>
        <taxon>Magnoliopsida</taxon>
        <taxon>eudicotyledons</taxon>
        <taxon>Gunneridae</taxon>
        <taxon>Pentapetalae</taxon>
        <taxon>rosids</taxon>
        <taxon>malvids</taxon>
        <taxon>Malvales</taxon>
        <taxon>Malvaceae</taxon>
        <taxon>Malvoideae</taxon>
        <taxon>Gossypium</taxon>
    </lineage>
</organism>
<dbReference type="AlphaFoldDB" id="A0A5B6UTP3"/>
<proteinExistence type="predicted"/>
<keyword evidence="1" id="KW-0808">Transferase</keyword>